<dbReference type="InterPro" id="IPR050560">
    <property type="entry name" value="MYB_TF"/>
</dbReference>
<dbReference type="EMBL" id="BAABME010005663">
    <property type="protein sequence ID" value="GAA0166257.1"/>
    <property type="molecule type" value="Genomic_DNA"/>
</dbReference>
<dbReference type="Gene3D" id="1.10.10.60">
    <property type="entry name" value="Homeodomain-like"/>
    <property type="match status" value="2"/>
</dbReference>
<dbReference type="Proteomes" id="UP001454036">
    <property type="component" value="Unassembled WGS sequence"/>
</dbReference>
<reference evidence="8 9" key="1">
    <citation type="submission" date="2024-01" db="EMBL/GenBank/DDBJ databases">
        <title>The complete chloroplast genome sequence of Lithospermum erythrorhizon: insights into the phylogenetic relationship among Boraginaceae species and the maternal lineages of purple gromwells.</title>
        <authorList>
            <person name="Okada T."/>
            <person name="Watanabe K."/>
        </authorList>
    </citation>
    <scope>NUCLEOTIDE SEQUENCE [LARGE SCALE GENOMIC DNA]</scope>
</reference>
<organism evidence="8 9">
    <name type="scientific">Lithospermum erythrorhizon</name>
    <name type="common">Purple gromwell</name>
    <name type="synonym">Lithospermum officinale var. erythrorhizon</name>
    <dbReference type="NCBI Taxonomy" id="34254"/>
    <lineage>
        <taxon>Eukaryota</taxon>
        <taxon>Viridiplantae</taxon>
        <taxon>Streptophyta</taxon>
        <taxon>Embryophyta</taxon>
        <taxon>Tracheophyta</taxon>
        <taxon>Spermatophyta</taxon>
        <taxon>Magnoliopsida</taxon>
        <taxon>eudicotyledons</taxon>
        <taxon>Gunneridae</taxon>
        <taxon>Pentapetalae</taxon>
        <taxon>asterids</taxon>
        <taxon>lamiids</taxon>
        <taxon>Boraginales</taxon>
        <taxon>Boraginaceae</taxon>
        <taxon>Boraginoideae</taxon>
        <taxon>Lithospermeae</taxon>
        <taxon>Lithospermum</taxon>
    </lineage>
</organism>
<evidence type="ECO:0000313" key="8">
    <source>
        <dbReference type="EMBL" id="GAA0166257.1"/>
    </source>
</evidence>
<evidence type="ECO:0000256" key="1">
    <source>
        <dbReference type="ARBA" id="ARBA00004123"/>
    </source>
</evidence>
<sequence length="461" mass="52683">MEMEFTTICNNGNTFPNNQQSNNLRIIDDFCIDSITSKGFLQEFQHLDNHYSITGSSFNPDIGIQTYGFDDPFDPFPQQRSTATVTSSGVDVYEFNKTSSFEENSAISGSLVMQKFQGVGGGLGLFGYSNKNISMDYKNNYFDQSFLSLNNCQDVKPLKFVVPDESSCITTTGNDHFYKANTASMKKNPNNTTKERGRGRKTHKTTKGLWNAEEDRLLIKFVEKHGVRKWSLIAQILKGRLGKQCRERWHNHLRPNINKDGWTDEEDMILIEAHKKVGNKWAEIAKKLPSRTENSIKNHWNATKRKQFAKRKCRTKRTPQSSSLLQYYIKSLNLDNKTTGGNKRNTTRGSDVAIITTTLDAPPRTQGLLELCLPNINNDDRLVPEFDFGEIPDIEFPMDNSMFEEKGIDSLMMDDLPYIPEDEDGDEHCFAHDDMSYKNLPPPLMQQVCKKEVDLMEIINM</sequence>
<dbReference type="InterPro" id="IPR001005">
    <property type="entry name" value="SANT/Myb"/>
</dbReference>
<dbReference type="SMART" id="SM00717">
    <property type="entry name" value="SANT"/>
    <property type="match status" value="2"/>
</dbReference>
<feature type="compositionally biased region" description="Polar residues" evidence="5">
    <location>
        <begin position="182"/>
        <end position="192"/>
    </location>
</feature>
<feature type="domain" description="Myb-like" evidence="6">
    <location>
        <begin position="202"/>
        <end position="253"/>
    </location>
</feature>
<dbReference type="AlphaFoldDB" id="A0AAV3QW17"/>
<dbReference type="InterPro" id="IPR017930">
    <property type="entry name" value="Myb_dom"/>
</dbReference>
<evidence type="ECO:0000259" key="6">
    <source>
        <dbReference type="PROSITE" id="PS50090"/>
    </source>
</evidence>
<dbReference type="FunFam" id="1.10.10.60:FF:000010">
    <property type="entry name" value="Transcriptional activator Myb isoform A"/>
    <property type="match status" value="1"/>
</dbReference>
<gene>
    <name evidence="8" type="ORF">LIER_21452</name>
</gene>
<dbReference type="GO" id="GO:0000978">
    <property type="term" value="F:RNA polymerase II cis-regulatory region sequence-specific DNA binding"/>
    <property type="evidence" value="ECO:0007669"/>
    <property type="project" value="TreeGrafter"/>
</dbReference>
<evidence type="ECO:0000313" key="9">
    <source>
        <dbReference type="Proteomes" id="UP001454036"/>
    </source>
</evidence>
<name>A0AAV3QW17_LITER</name>
<evidence type="ECO:0000256" key="4">
    <source>
        <dbReference type="ARBA" id="ARBA00023242"/>
    </source>
</evidence>
<evidence type="ECO:0000256" key="5">
    <source>
        <dbReference type="SAM" id="MobiDB-lite"/>
    </source>
</evidence>
<dbReference type="SUPFAM" id="SSF46689">
    <property type="entry name" value="Homeodomain-like"/>
    <property type="match status" value="1"/>
</dbReference>
<dbReference type="PROSITE" id="PS50090">
    <property type="entry name" value="MYB_LIKE"/>
    <property type="match status" value="2"/>
</dbReference>
<dbReference type="GO" id="GO:0005634">
    <property type="term" value="C:nucleus"/>
    <property type="evidence" value="ECO:0007669"/>
    <property type="project" value="UniProtKB-SubCell"/>
</dbReference>
<feature type="domain" description="HTH myb-type" evidence="7">
    <location>
        <begin position="202"/>
        <end position="257"/>
    </location>
</feature>
<dbReference type="GO" id="GO:0000981">
    <property type="term" value="F:DNA-binding transcription factor activity, RNA polymerase II-specific"/>
    <property type="evidence" value="ECO:0007669"/>
    <property type="project" value="TreeGrafter"/>
</dbReference>
<dbReference type="PROSITE" id="PS51294">
    <property type="entry name" value="HTH_MYB"/>
    <property type="match status" value="2"/>
</dbReference>
<accession>A0AAV3QW17</accession>
<evidence type="ECO:0000259" key="7">
    <source>
        <dbReference type="PROSITE" id="PS51294"/>
    </source>
</evidence>
<protein>
    <submittedName>
        <fullName evidence="8">Uncharacterized protein</fullName>
    </submittedName>
</protein>
<keyword evidence="3" id="KW-0238">DNA-binding</keyword>
<evidence type="ECO:0000256" key="2">
    <source>
        <dbReference type="ARBA" id="ARBA00022737"/>
    </source>
</evidence>
<comment type="caution">
    <text evidence="8">The sequence shown here is derived from an EMBL/GenBank/DDBJ whole genome shotgun (WGS) entry which is preliminary data.</text>
</comment>
<evidence type="ECO:0000256" key="3">
    <source>
        <dbReference type="ARBA" id="ARBA00023125"/>
    </source>
</evidence>
<dbReference type="PANTHER" id="PTHR45614">
    <property type="entry name" value="MYB PROTEIN-RELATED"/>
    <property type="match status" value="1"/>
</dbReference>
<feature type="region of interest" description="Disordered" evidence="5">
    <location>
        <begin position="182"/>
        <end position="205"/>
    </location>
</feature>
<keyword evidence="4" id="KW-0539">Nucleus</keyword>
<feature type="domain" description="HTH myb-type" evidence="7">
    <location>
        <begin position="262"/>
        <end position="308"/>
    </location>
</feature>
<dbReference type="PANTHER" id="PTHR45614:SF218">
    <property type="entry name" value="TRANSCRIPTION FACTOR MYB119-RELATED"/>
    <property type="match status" value="1"/>
</dbReference>
<dbReference type="CDD" id="cd00167">
    <property type="entry name" value="SANT"/>
    <property type="match status" value="2"/>
</dbReference>
<dbReference type="InterPro" id="IPR009057">
    <property type="entry name" value="Homeodomain-like_sf"/>
</dbReference>
<dbReference type="Pfam" id="PF13921">
    <property type="entry name" value="Myb_DNA-bind_6"/>
    <property type="match status" value="1"/>
</dbReference>
<keyword evidence="9" id="KW-1185">Reference proteome</keyword>
<feature type="domain" description="Myb-like" evidence="6">
    <location>
        <begin position="254"/>
        <end position="304"/>
    </location>
</feature>
<proteinExistence type="predicted"/>
<comment type="subcellular location">
    <subcellularLocation>
        <location evidence="1">Nucleus</location>
    </subcellularLocation>
</comment>
<keyword evidence="2" id="KW-0677">Repeat</keyword>